<comment type="subcellular location">
    <subcellularLocation>
        <location evidence="1">Membrane</location>
    </subcellularLocation>
</comment>
<evidence type="ECO:0000313" key="5">
    <source>
        <dbReference type="EMBL" id="QDQ27600.1"/>
    </source>
</evidence>
<evidence type="ECO:0000313" key="6">
    <source>
        <dbReference type="Proteomes" id="UP000317550"/>
    </source>
</evidence>
<evidence type="ECO:0000256" key="2">
    <source>
        <dbReference type="ARBA" id="ARBA00023136"/>
    </source>
</evidence>
<name>A0A516SHI2_9NEIS</name>
<keyword evidence="3" id="KW-0732">Signal</keyword>
<feature type="domain" description="Glycine zipper 2TM" evidence="4">
    <location>
        <begin position="63"/>
        <end position="103"/>
    </location>
</feature>
<evidence type="ECO:0000259" key="4">
    <source>
        <dbReference type="Pfam" id="PF05433"/>
    </source>
</evidence>
<dbReference type="NCBIfam" id="NF008437">
    <property type="entry name" value="PRK11280.1"/>
    <property type="match status" value="1"/>
</dbReference>
<dbReference type="PANTHER" id="PTHR35603:SF2">
    <property type="entry name" value="OUTER MEMBRANE LIPOPROTEIN"/>
    <property type="match status" value="1"/>
</dbReference>
<accession>A0A516SHI2</accession>
<keyword evidence="2" id="KW-0472">Membrane</keyword>
<sequence>MKRLAILSLIATSFVAAQAESFNDTARVRSVEPQYERISSPRKECSSEIVTETRRSGGEREYGGAVVGGIAGAIVGNQVGKGHGREAATALGAVVGALAGDHIDNRDNRVQYEEVPREIQRCRTVEDWQTRVTGYRVNYDYRGQQYTTFMRNNPGKTMSVRVSVEPLEQ</sequence>
<dbReference type="InterPro" id="IPR008816">
    <property type="entry name" value="Gly_zipper_2TM_dom"/>
</dbReference>
<protein>
    <submittedName>
        <fullName evidence="5">Glycine zipper 2TM domain-containing protein</fullName>
    </submittedName>
</protein>
<dbReference type="KEGG" id="cari:FNU76_15250"/>
<dbReference type="AlphaFoldDB" id="A0A516SHI2"/>
<dbReference type="InterPro" id="IPR051407">
    <property type="entry name" value="Bact_OM_lipoprot/Surf_antigen"/>
</dbReference>
<keyword evidence="6" id="KW-1185">Reference proteome</keyword>
<organism evidence="5 6">
    <name type="scientific">Chitinimonas arctica</name>
    <dbReference type="NCBI Taxonomy" id="2594795"/>
    <lineage>
        <taxon>Bacteria</taxon>
        <taxon>Pseudomonadati</taxon>
        <taxon>Pseudomonadota</taxon>
        <taxon>Betaproteobacteria</taxon>
        <taxon>Neisseriales</taxon>
        <taxon>Chitinibacteraceae</taxon>
        <taxon>Chitinimonas</taxon>
    </lineage>
</organism>
<dbReference type="OrthoDB" id="8909257at2"/>
<dbReference type="EMBL" id="CP041730">
    <property type="protein sequence ID" value="QDQ27600.1"/>
    <property type="molecule type" value="Genomic_DNA"/>
</dbReference>
<dbReference type="GO" id="GO:0019867">
    <property type="term" value="C:outer membrane"/>
    <property type="evidence" value="ECO:0007669"/>
    <property type="project" value="InterPro"/>
</dbReference>
<evidence type="ECO:0000256" key="1">
    <source>
        <dbReference type="ARBA" id="ARBA00004370"/>
    </source>
</evidence>
<proteinExistence type="predicted"/>
<gene>
    <name evidence="5" type="ORF">FNU76_15250</name>
</gene>
<feature type="signal peptide" evidence="3">
    <location>
        <begin position="1"/>
        <end position="19"/>
    </location>
</feature>
<dbReference type="RefSeq" id="WP_144278993.1">
    <property type="nucleotide sequence ID" value="NZ_CP041730.1"/>
</dbReference>
<reference evidence="6" key="1">
    <citation type="submission" date="2019-07" db="EMBL/GenBank/DDBJ databases">
        <title>Chitinimonas sp. nov., isolated from Ny-Alesund, arctica soil.</title>
        <authorList>
            <person name="Xu Q."/>
            <person name="Peng F."/>
        </authorList>
    </citation>
    <scope>NUCLEOTIDE SEQUENCE [LARGE SCALE GENOMIC DNA]</scope>
    <source>
        <strain evidence="6">R3-44</strain>
    </source>
</reference>
<dbReference type="Proteomes" id="UP000317550">
    <property type="component" value="Chromosome"/>
</dbReference>
<evidence type="ECO:0000256" key="3">
    <source>
        <dbReference type="SAM" id="SignalP"/>
    </source>
</evidence>
<feature type="chain" id="PRO_5022069946" evidence="3">
    <location>
        <begin position="20"/>
        <end position="169"/>
    </location>
</feature>
<dbReference type="PANTHER" id="PTHR35603">
    <property type="match status" value="1"/>
</dbReference>
<dbReference type="Pfam" id="PF05433">
    <property type="entry name" value="Rick_17kDa_Anti"/>
    <property type="match status" value="1"/>
</dbReference>